<gene>
    <name evidence="1" type="ORF">UFOPK2766_01842</name>
</gene>
<proteinExistence type="predicted"/>
<reference evidence="1" key="1">
    <citation type="submission" date="2020-05" db="EMBL/GenBank/DDBJ databases">
        <authorList>
            <person name="Chiriac C."/>
            <person name="Salcher M."/>
            <person name="Ghai R."/>
            <person name="Kavagutti S V."/>
        </authorList>
    </citation>
    <scope>NUCLEOTIDE SEQUENCE</scope>
</reference>
<dbReference type="AlphaFoldDB" id="A0A6J6U794"/>
<organism evidence="1">
    <name type="scientific">freshwater metagenome</name>
    <dbReference type="NCBI Taxonomy" id="449393"/>
    <lineage>
        <taxon>unclassified sequences</taxon>
        <taxon>metagenomes</taxon>
        <taxon>ecological metagenomes</taxon>
    </lineage>
</organism>
<evidence type="ECO:0000313" key="1">
    <source>
        <dbReference type="EMBL" id="CAB4754487.1"/>
    </source>
</evidence>
<name>A0A6J6U794_9ZZZZ</name>
<accession>A0A6J6U794</accession>
<dbReference type="EMBL" id="CAEZYU010000101">
    <property type="protein sequence ID" value="CAB4754487.1"/>
    <property type="molecule type" value="Genomic_DNA"/>
</dbReference>
<protein>
    <submittedName>
        <fullName evidence="1">Unannotated protein</fullName>
    </submittedName>
</protein>
<sequence length="76" mass="8351">MVLKLDRSPGQKDQRWVQLLTGAPSAQTISQAGSSDSQPSRLQAHNAALEERISAVELELERMRKLLEDLIGPIGD</sequence>